<dbReference type="Pfam" id="PF20420">
    <property type="entry name" value="DUF6702"/>
    <property type="match status" value="1"/>
</dbReference>
<dbReference type="Proteomes" id="UP001255185">
    <property type="component" value="Unassembled WGS sequence"/>
</dbReference>
<dbReference type="EMBL" id="JAVDVI010000001">
    <property type="protein sequence ID" value="MDR6966453.1"/>
    <property type="molecule type" value="Genomic_DNA"/>
</dbReference>
<protein>
    <recommendedName>
        <fullName evidence="3">Peptidase E</fullName>
    </recommendedName>
</protein>
<comment type="caution">
    <text evidence="1">The sequence shown here is derived from an EMBL/GenBank/DDBJ whole genome shotgun (WGS) entry which is preliminary data.</text>
</comment>
<evidence type="ECO:0008006" key="3">
    <source>
        <dbReference type="Google" id="ProtNLM"/>
    </source>
</evidence>
<evidence type="ECO:0000313" key="1">
    <source>
        <dbReference type="EMBL" id="MDR6966453.1"/>
    </source>
</evidence>
<proteinExistence type="predicted"/>
<gene>
    <name evidence="1" type="ORF">J2X31_000446</name>
</gene>
<name>A0ABU1TKR2_9FLAO</name>
<organism evidence="1 2">
    <name type="scientific">Flavobacterium arsenatis</name>
    <dbReference type="NCBI Taxonomy" id="1484332"/>
    <lineage>
        <taxon>Bacteria</taxon>
        <taxon>Pseudomonadati</taxon>
        <taxon>Bacteroidota</taxon>
        <taxon>Flavobacteriia</taxon>
        <taxon>Flavobacteriales</taxon>
        <taxon>Flavobacteriaceae</taxon>
        <taxon>Flavobacterium</taxon>
    </lineage>
</organism>
<keyword evidence="2" id="KW-1185">Reference proteome</keyword>
<dbReference type="RefSeq" id="WP_310024047.1">
    <property type="nucleotide sequence ID" value="NZ_JAVDVI010000001.1"/>
</dbReference>
<reference evidence="1 2" key="1">
    <citation type="submission" date="2023-07" db="EMBL/GenBank/DDBJ databases">
        <title>Sorghum-associated microbial communities from plants grown in Nebraska, USA.</title>
        <authorList>
            <person name="Schachtman D."/>
        </authorList>
    </citation>
    <scope>NUCLEOTIDE SEQUENCE [LARGE SCALE GENOMIC DNA]</scope>
    <source>
        <strain evidence="1 2">3773</strain>
    </source>
</reference>
<evidence type="ECO:0000313" key="2">
    <source>
        <dbReference type="Proteomes" id="UP001255185"/>
    </source>
</evidence>
<sequence>MKKKGFLLFLAVLFVSLSSFGLHKFYVSIYQINYVPEKKMLQITSRIFMDDLNFVLEKNFKKRVNIGEPIESEEDVSMMKKYINDNFSIKINGKQKQIHFLSKEIDNNVVVCYFNIKDISKINSIEIQNKVLLDLNSDQQNIIQTNIYGKKKSLMFEGEDYSGILKF</sequence>
<dbReference type="InterPro" id="IPR046525">
    <property type="entry name" value="DUF6702"/>
</dbReference>
<accession>A0ABU1TKR2</accession>